<evidence type="ECO:0000313" key="2">
    <source>
        <dbReference type="Proteomes" id="UP000001036"/>
    </source>
</evidence>
<evidence type="ECO:0000313" key="1">
    <source>
        <dbReference type="EMBL" id="ACE85931.1"/>
    </source>
</evidence>
<sequence length="47" mass="5533">MPLFLSVQALLPMQQQSFWRLLQKETALYKQAFDIRSPQQHVTARST</sequence>
<reference evidence="1 2" key="1">
    <citation type="journal article" date="2008" name="J. Bacteriol.">
        <title>Insights into plant cell wall degradation from the genome sequence of the soil bacterium Cellvibrio japonicus.</title>
        <authorList>
            <person name="Deboy R.T."/>
            <person name="Mongodin E.F."/>
            <person name="Fouts D.E."/>
            <person name="Tailford L.E."/>
            <person name="Khouri H."/>
            <person name="Emerson J.B."/>
            <person name="Mohamoud Y."/>
            <person name="Watkins K."/>
            <person name="Henrissat B."/>
            <person name="Gilbert H.J."/>
            <person name="Nelson K.E."/>
        </authorList>
    </citation>
    <scope>NUCLEOTIDE SEQUENCE [LARGE SCALE GENOMIC DNA]</scope>
    <source>
        <strain evidence="1 2">Ueda107</strain>
    </source>
</reference>
<organism evidence="1 2">
    <name type="scientific">Cellvibrio japonicus (strain Ueda107)</name>
    <name type="common">Pseudomonas fluorescens subsp. cellulosa</name>
    <dbReference type="NCBI Taxonomy" id="498211"/>
    <lineage>
        <taxon>Bacteria</taxon>
        <taxon>Pseudomonadati</taxon>
        <taxon>Pseudomonadota</taxon>
        <taxon>Gammaproteobacteria</taxon>
        <taxon>Cellvibrionales</taxon>
        <taxon>Cellvibrionaceae</taxon>
        <taxon>Cellvibrio</taxon>
    </lineage>
</organism>
<dbReference type="AlphaFoldDB" id="B3PBE4"/>
<protein>
    <submittedName>
        <fullName evidence="1">Uncharacterized protein</fullName>
    </submittedName>
</protein>
<dbReference type="EMBL" id="CP000934">
    <property type="protein sequence ID" value="ACE85931.1"/>
    <property type="molecule type" value="Genomic_DNA"/>
</dbReference>
<gene>
    <name evidence="1" type="ordered locus">CJA_2711</name>
</gene>
<accession>B3PBE4</accession>
<dbReference type="KEGG" id="cja:CJA_2711"/>
<dbReference type="Proteomes" id="UP000001036">
    <property type="component" value="Chromosome"/>
</dbReference>
<dbReference type="HOGENOM" id="CLU_3166075_0_0_6"/>
<proteinExistence type="predicted"/>
<keyword evidence="2" id="KW-1185">Reference proteome</keyword>
<name>B3PBE4_CELJU</name>